<dbReference type="OrthoDB" id="341259at2759"/>
<dbReference type="InterPro" id="IPR036770">
    <property type="entry name" value="Ankyrin_rpt-contain_sf"/>
</dbReference>
<dbReference type="Proteomes" id="UP000184267">
    <property type="component" value="Unassembled WGS sequence"/>
</dbReference>
<keyword evidence="7" id="KW-1185">Reference proteome</keyword>
<evidence type="ECO:0000256" key="3">
    <source>
        <dbReference type="ARBA" id="ARBA00023121"/>
    </source>
</evidence>
<dbReference type="Gene3D" id="1.25.40.20">
    <property type="entry name" value="Ankyrin repeat-containing domain"/>
    <property type="match status" value="1"/>
</dbReference>
<keyword evidence="2 4" id="KW-0040">ANK repeat</keyword>
<evidence type="ECO:0000259" key="5">
    <source>
        <dbReference type="PROSITE" id="PS51228"/>
    </source>
</evidence>
<dbReference type="SUPFAM" id="SSF47027">
    <property type="entry name" value="Acyl-CoA binding protein"/>
    <property type="match status" value="1"/>
</dbReference>
<name>A0A1M2VRA4_TRAPU</name>
<accession>A0A1M2VRA4</accession>
<dbReference type="OMA" id="ARSKWQA"/>
<protein>
    <submittedName>
        <fullName evidence="6">Acyl-CoA-binding domain-containing protein 6</fullName>
    </submittedName>
</protein>
<dbReference type="PROSITE" id="PS50297">
    <property type="entry name" value="ANK_REP_REGION"/>
    <property type="match status" value="1"/>
</dbReference>
<keyword evidence="3" id="KW-0446">Lipid-binding</keyword>
<dbReference type="InterPro" id="IPR014352">
    <property type="entry name" value="FERM/acyl-CoA-bd_prot_sf"/>
</dbReference>
<dbReference type="PRINTS" id="PR00689">
    <property type="entry name" value="ACOABINDINGP"/>
</dbReference>
<dbReference type="InterPro" id="IPR000582">
    <property type="entry name" value="Acyl-CoA-binding_protein"/>
</dbReference>
<dbReference type="PROSITE" id="PS50088">
    <property type="entry name" value="ANK_REPEAT"/>
    <property type="match status" value="1"/>
</dbReference>
<dbReference type="Pfam" id="PF00887">
    <property type="entry name" value="ACBP"/>
    <property type="match status" value="1"/>
</dbReference>
<keyword evidence="1" id="KW-0677">Repeat</keyword>
<dbReference type="GO" id="GO:0000062">
    <property type="term" value="F:fatty-acyl-CoA binding"/>
    <property type="evidence" value="ECO:0007669"/>
    <property type="project" value="InterPro"/>
</dbReference>
<dbReference type="InterPro" id="IPR035984">
    <property type="entry name" value="Acyl-CoA-binding_sf"/>
</dbReference>
<dbReference type="InterPro" id="IPR002110">
    <property type="entry name" value="Ankyrin_rpt"/>
</dbReference>
<dbReference type="STRING" id="154538.A0A1M2VRA4"/>
<dbReference type="EMBL" id="MNAD01000820">
    <property type="protein sequence ID" value="OJT10096.1"/>
    <property type="molecule type" value="Genomic_DNA"/>
</dbReference>
<proteinExistence type="predicted"/>
<organism evidence="6 7">
    <name type="scientific">Trametes pubescens</name>
    <name type="common">White-rot fungus</name>
    <dbReference type="NCBI Taxonomy" id="154538"/>
    <lineage>
        <taxon>Eukaryota</taxon>
        <taxon>Fungi</taxon>
        <taxon>Dikarya</taxon>
        <taxon>Basidiomycota</taxon>
        <taxon>Agaricomycotina</taxon>
        <taxon>Agaricomycetes</taxon>
        <taxon>Polyporales</taxon>
        <taxon>Polyporaceae</taxon>
        <taxon>Trametes</taxon>
    </lineage>
</organism>
<comment type="caution">
    <text evidence="6">The sequence shown here is derived from an EMBL/GenBank/DDBJ whole genome shotgun (WGS) entry which is preliminary data.</text>
</comment>
<evidence type="ECO:0000256" key="4">
    <source>
        <dbReference type="PROSITE-ProRule" id="PRU00023"/>
    </source>
</evidence>
<evidence type="ECO:0000256" key="1">
    <source>
        <dbReference type="ARBA" id="ARBA00022737"/>
    </source>
</evidence>
<dbReference type="SMART" id="SM00248">
    <property type="entry name" value="ANK"/>
    <property type="match status" value="1"/>
</dbReference>
<feature type="domain" description="ACB" evidence="5">
    <location>
        <begin position="7"/>
        <end position="98"/>
    </location>
</feature>
<dbReference type="Pfam" id="PF12796">
    <property type="entry name" value="Ank_2"/>
    <property type="match status" value="1"/>
</dbReference>
<dbReference type="SUPFAM" id="SSF48403">
    <property type="entry name" value="Ankyrin repeat"/>
    <property type="match status" value="1"/>
</dbReference>
<evidence type="ECO:0000313" key="6">
    <source>
        <dbReference type="EMBL" id="OJT10096.1"/>
    </source>
</evidence>
<feature type="repeat" description="ANK" evidence="4">
    <location>
        <begin position="183"/>
        <end position="215"/>
    </location>
</feature>
<dbReference type="PANTHER" id="PTHR24119">
    <property type="entry name" value="ACYL-COA-BINDING DOMAIN-CONTAINING PROTEIN 6"/>
    <property type="match status" value="1"/>
</dbReference>
<dbReference type="PANTHER" id="PTHR24119:SF0">
    <property type="entry name" value="ACYL-COA-BINDING DOMAIN-CONTAINING PROTEIN 6"/>
    <property type="match status" value="1"/>
</dbReference>
<sequence>MSSIYNPSPAFRDAADYLSNAPAMKSVSDATKLELYSIFKYLTVSPSPNVPRPSIFDFTRKAKWDAWNAAGETYKERPADAEARYLEIARSLEWTEGKPAELELVRHVAGGEEEDIWDSDTDTAKPTGGDGGIGRVMSTMIMDGEGQGTTSPVSNLAISGDAEALGEYLQEHPEVNINTPDENGYTALHLAADRGHAEVVKVLLERGADREIKDEDDFTAKELAEVAGHDEVVDLLSVTRNPSS</sequence>
<dbReference type="Gene3D" id="1.20.80.10">
    <property type="match status" value="1"/>
</dbReference>
<evidence type="ECO:0000256" key="2">
    <source>
        <dbReference type="ARBA" id="ARBA00023043"/>
    </source>
</evidence>
<reference evidence="6 7" key="1">
    <citation type="submission" date="2016-10" db="EMBL/GenBank/DDBJ databases">
        <title>Genome sequence of the basidiomycete white-rot fungus Trametes pubescens.</title>
        <authorList>
            <person name="Makela M.R."/>
            <person name="Granchi Z."/>
            <person name="Peng M."/>
            <person name="De Vries R.P."/>
            <person name="Grigoriev I."/>
            <person name="Riley R."/>
            <person name="Hilden K."/>
        </authorList>
    </citation>
    <scope>NUCLEOTIDE SEQUENCE [LARGE SCALE GENOMIC DNA]</scope>
    <source>
        <strain evidence="6 7">FBCC735</strain>
    </source>
</reference>
<dbReference type="AlphaFoldDB" id="A0A1M2VRA4"/>
<evidence type="ECO:0000313" key="7">
    <source>
        <dbReference type="Proteomes" id="UP000184267"/>
    </source>
</evidence>
<gene>
    <name evidence="6" type="ORF">TRAPUB_13452</name>
</gene>
<dbReference type="PROSITE" id="PS51228">
    <property type="entry name" value="ACB_2"/>
    <property type="match status" value="1"/>
</dbReference>